<comment type="caution">
    <text evidence="2">The sequence shown here is derived from an EMBL/GenBank/DDBJ whole genome shotgun (WGS) entry which is preliminary data.</text>
</comment>
<sequence length="166" mass="17139">MYKSTITYDISPITNFVTITINQLEKEGRISGSTTVVTVTEAGNTVTVFYTTTVAADTSPGPASAPPSSLISPDPATTEDLTSLASTRTHWTTITITRPSFTSVATTTESPTARLSPEPSGSSSAVPSILTTPENTAAPASPPAYATFTSLVASGELTSTLSQAKF</sequence>
<dbReference type="RefSeq" id="XP_045961961.1">
    <property type="nucleotide sequence ID" value="XM_046102140.1"/>
</dbReference>
<dbReference type="Proteomes" id="UP000758603">
    <property type="component" value="Unassembled WGS sequence"/>
</dbReference>
<feature type="region of interest" description="Disordered" evidence="1">
    <location>
        <begin position="56"/>
        <end position="78"/>
    </location>
</feature>
<dbReference type="GeneID" id="70131032"/>
<proteinExistence type="predicted"/>
<organism evidence="2 3">
    <name type="scientific">Truncatella angustata</name>
    <dbReference type="NCBI Taxonomy" id="152316"/>
    <lineage>
        <taxon>Eukaryota</taxon>
        <taxon>Fungi</taxon>
        <taxon>Dikarya</taxon>
        <taxon>Ascomycota</taxon>
        <taxon>Pezizomycotina</taxon>
        <taxon>Sordariomycetes</taxon>
        <taxon>Xylariomycetidae</taxon>
        <taxon>Amphisphaeriales</taxon>
        <taxon>Sporocadaceae</taxon>
        <taxon>Truncatella</taxon>
    </lineage>
</organism>
<protein>
    <submittedName>
        <fullName evidence="2">Uncharacterized protein</fullName>
    </submittedName>
</protein>
<gene>
    <name evidence="2" type="ORF">BKA67DRAFT_556153</name>
</gene>
<keyword evidence="3" id="KW-1185">Reference proteome</keyword>
<feature type="compositionally biased region" description="Polar residues" evidence="1">
    <location>
        <begin position="102"/>
        <end position="135"/>
    </location>
</feature>
<feature type="compositionally biased region" description="Low complexity" evidence="1">
    <location>
        <begin position="56"/>
        <end position="76"/>
    </location>
</feature>
<dbReference type="EMBL" id="JAGPXC010000002">
    <property type="protein sequence ID" value="KAH6657727.1"/>
    <property type="molecule type" value="Genomic_DNA"/>
</dbReference>
<dbReference type="AlphaFoldDB" id="A0A9P8UTE3"/>
<name>A0A9P8UTE3_9PEZI</name>
<evidence type="ECO:0000256" key="1">
    <source>
        <dbReference type="SAM" id="MobiDB-lite"/>
    </source>
</evidence>
<feature type="region of interest" description="Disordered" evidence="1">
    <location>
        <begin position="102"/>
        <end position="143"/>
    </location>
</feature>
<evidence type="ECO:0000313" key="3">
    <source>
        <dbReference type="Proteomes" id="UP000758603"/>
    </source>
</evidence>
<evidence type="ECO:0000313" key="2">
    <source>
        <dbReference type="EMBL" id="KAH6657727.1"/>
    </source>
</evidence>
<accession>A0A9P8UTE3</accession>
<reference evidence="2" key="1">
    <citation type="journal article" date="2021" name="Nat. Commun.">
        <title>Genetic determinants of endophytism in the Arabidopsis root mycobiome.</title>
        <authorList>
            <person name="Mesny F."/>
            <person name="Miyauchi S."/>
            <person name="Thiergart T."/>
            <person name="Pickel B."/>
            <person name="Atanasova L."/>
            <person name="Karlsson M."/>
            <person name="Huettel B."/>
            <person name="Barry K.W."/>
            <person name="Haridas S."/>
            <person name="Chen C."/>
            <person name="Bauer D."/>
            <person name="Andreopoulos W."/>
            <person name="Pangilinan J."/>
            <person name="LaButti K."/>
            <person name="Riley R."/>
            <person name="Lipzen A."/>
            <person name="Clum A."/>
            <person name="Drula E."/>
            <person name="Henrissat B."/>
            <person name="Kohler A."/>
            <person name="Grigoriev I.V."/>
            <person name="Martin F.M."/>
            <person name="Hacquard S."/>
        </authorList>
    </citation>
    <scope>NUCLEOTIDE SEQUENCE</scope>
    <source>
        <strain evidence="2">MPI-SDFR-AT-0073</strain>
    </source>
</reference>